<dbReference type="AlphaFoldDB" id="A0A2H9TB90"/>
<dbReference type="InterPro" id="IPR002716">
    <property type="entry name" value="PIN_dom"/>
</dbReference>
<keyword evidence="4" id="KW-0479">Metal-binding</keyword>
<evidence type="ECO:0000259" key="8">
    <source>
        <dbReference type="Pfam" id="PF01850"/>
    </source>
</evidence>
<dbReference type="GO" id="GO:0016787">
    <property type="term" value="F:hydrolase activity"/>
    <property type="evidence" value="ECO:0007669"/>
    <property type="project" value="UniProtKB-KW"/>
</dbReference>
<comment type="caution">
    <text evidence="9">The sequence shown here is derived from an EMBL/GenBank/DDBJ whole genome shotgun (WGS) entry which is preliminary data.</text>
</comment>
<proteinExistence type="inferred from homology"/>
<organism evidence="9">
    <name type="scientific">invertebrate metagenome</name>
    <dbReference type="NCBI Taxonomy" id="1711999"/>
    <lineage>
        <taxon>unclassified sequences</taxon>
        <taxon>metagenomes</taxon>
        <taxon>organismal metagenomes</taxon>
    </lineage>
</organism>
<dbReference type="PANTHER" id="PTHR33653:SF1">
    <property type="entry name" value="RIBONUCLEASE VAPC2"/>
    <property type="match status" value="1"/>
</dbReference>
<dbReference type="InterPro" id="IPR050556">
    <property type="entry name" value="Type_II_TA_system_RNase"/>
</dbReference>
<dbReference type="Gene3D" id="3.40.50.1010">
    <property type="entry name" value="5'-nuclease"/>
    <property type="match status" value="1"/>
</dbReference>
<keyword evidence="6" id="KW-0460">Magnesium</keyword>
<dbReference type="PANTHER" id="PTHR33653">
    <property type="entry name" value="RIBONUCLEASE VAPC2"/>
    <property type="match status" value="1"/>
</dbReference>
<feature type="domain" description="PIN" evidence="8">
    <location>
        <begin position="2"/>
        <end position="124"/>
    </location>
</feature>
<evidence type="ECO:0000256" key="2">
    <source>
        <dbReference type="ARBA" id="ARBA00022649"/>
    </source>
</evidence>
<keyword evidence="3" id="KW-0540">Nuclease</keyword>
<dbReference type="InterPro" id="IPR022907">
    <property type="entry name" value="VapC_family"/>
</dbReference>
<evidence type="ECO:0000256" key="6">
    <source>
        <dbReference type="ARBA" id="ARBA00022842"/>
    </source>
</evidence>
<dbReference type="SUPFAM" id="SSF88723">
    <property type="entry name" value="PIN domain-like"/>
    <property type="match status" value="1"/>
</dbReference>
<dbReference type="InterPro" id="IPR029060">
    <property type="entry name" value="PIN-like_dom_sf"/>
</dbReference>
<evidence type="ECO:0000256" key="3">
    <source>
        <dbReference type="ARBA" id="ARBA00022722"/>
    </source>
</evidence>
<protein>
    <submittedName>
        <fullName evidence="9">Toxin FitB</fullName>
        <ecNumber evidence="9">3.1.-.-</ecNumber>
    </submittedName>
</protein>
<dbReference type="CDD" id="cd18746">
    <property type="entry name" value="PIN_VapC4-5_FitB-like"/>
    <property type="match status" value="1"/>
</dbReference>
<dbReference type="Pfam" id="PF01850">
    <property type="entry name" value="PIN"/>
    <property type="match status" value="1"/>
</dbReference>
<evidence type="ECO:0000256" key="4">
    <source>
        <dbReference type="ARBA" id="ARBA00022723"/>
    </source>
</evidence>
<reference evidence="9" key="1">
    <citation type="journal article" date="2017" name="Appl. Environ. Microbiol.">
        <title>Molecular characterization of an Endozoicomonas-like organism causing infection in king scallop Pecten maximus L.</title>
        <authorList>
            <person name="Cano I."/>
            <person name="van Aerle R."/>
            <person name="Ross S."/>
            <person name="Verner-Jeffreys D.W."/>
            <person name="Paley R.K."/>
            <person name="Rimmer G."/>
            <person name="Ryder D."/>
            <person name="Hooper P."/>
            <person name="Stone D."/>
            <person name="Feist S.W."/>
        </authorList>
    </citation>
    <scope>NUCLEOTIDE SEQUENCE</scope>
</reference>
<gene>
    <name evidence="9" type="primary">fitB_1</name>
    <name evidence="9" type="ORF">CI610_00479</name>
</gene>
<name>A0A2H9TB90_9ZZZZ</name>
<comment type="similarity">
    <text evidence="7">Belongs to the PINc/VapC protein family.</text>
</comment>
<sequence length="140" mass="16061">MYLIDTNVISELRKKNKANPGVRSFFENAERQAARLYLSVITVGELRRGVEKIRHRGDHSQAEQLDTWLNVVISEYEHRILEFGVTEAQVWGKLRVPHYENAIDKQIAATAITYDLTVVTRNTDDFIGTCVKLLNPFCVL</sequence>
<evidence type="ECO:0000256" key="7">
    <source>
        <dbReference type="ARBA" id="ARBA00038093"/>
    </source>
</evidence>
<accession>A0A2H9TB90</accession>
<evidence type="ECO:0000313" key="9">
    <source>
        <dbReference type="EMBL" id="PJE80511.1"/>
    </source>
</evidence>
<comment type="cofactor">
    <cofactor evidence="1">
        <name>Mg(2+)</name>
        <dbReference type="ChEBI" id="CHEBI:18420"/>
    </cofactor>
</comment>
<evidence type="ECO:0000256" key="1">
    <source>
        <dbReference type="ARBA" id="ARBA00001946"/>
    </source>
</evidence>
<keyword evidence="2" id="KW-1277">Toxin-antitoxin system</keyword>
<dbReference type="EC" id="3.1.-.-" evidence="9"/>
<keyword evidence="5 9" id="KW-0378">Hydrolase</keyword>
<dbReference type="GO" id="GO:0046872">
    <property type="term" value="F:metal ion binding"/>
    <property type="evidence" value="ECO:0007669"/>
    <property type="project" value="UniProtKB-KW"/>
</dbReference>
<evidence type="ECO:0000256" key="5">
    <source>
        <dbReference type="ARBA" id="ARBA00022801"/>
    </source>
</evidence>
<dbReference type="HAMAP" id="MF_00265">
    <property type="entry name" value="VapC_Nob1"/>
    <property type="match status" value="1"/>
</dbReference>
<dbReference type="GO" id="GO:0004540">
    <property type="term" value="F:RNA nuclease activity"/>
    <property type="evidence" value="ECO:0007669"/>
    <property type="project" value="InterPro"/>
</dbReference>
<dbReference type="EMBL" id="NSIT01000014">
    <property type="protein sequence ID" value="PJE80511.1"/>
    <property type="molecule type" value="Genomic_DNA"/>
</dbReference>